<feature type="region of interest" description="Disordered" evidence="3">
    <location>
        <begin position="483"/>
        <end position="508"/>
    </location>
</feature>
<evidence type="ECO:0000256" key="1">
    <source>
        <dbReference type="ARBA" id="ARBA00006180"/>
    </source>
</evidence>
<dbReference type="GO" id="GO:0005634">
    <property type="term" value="C:nucleus"/>
    <property type="evidence" value="ECO:0007669"/>
    <property type="project" value="TreeGrafter"/>
</dbReference>
<feature type="compositionally biased region" description="Basic and acidic residues" evidence="3">
    <location>
        <begin position="963"/>
        <end position="974"/>
    </location>
</feature>
<feature type="region of interest" description="Disordered" evidence="3">
    <location>
        <begin position="904"/>
        <end position="1338"/>
    </location>
</feature>
<dbReference type="Proteomes" id="UP000322245">
    <property type="component" value="Unassembled WGS sequence"/>
</dbReference>
<feature type="compositionally biased region" description="Low complexity" evidence="3">
    <location>
        <begin position="643"/>
        <end position="653"/>
    </location>
</feature>
<feature type="compositionally biased region" description="Basic and acidic residues" evidence="3">
    <location>
        <begin position="1108"/>
        <end position="1117"/>
    </location>
</feature>
<feature type="compositionally biased region" description="Basic and acidic residues" evidence="3">
    <location>
        <begin position="483"/>
        <end position="497"/>
    </location>
</feature>
<dbReference type="InterPro" id="IPR007587">
    <property type="entry name" value="SAPS"/>
</dbReference>
<feature type="compositionally biased region" description="Basic and acidic residues" evidence="3">
    <location>
        <begin position="151"/>
        <end position="161"/>
    </location>
</feature>
<dbReference type="Pfam" id="PF04499">
    <property type="entry name" value="SAPS"/>
    <property type="match status" value="1"/>
</dbReference>
<comment type="caution">
    <text evidence="4">The sequence shown here is derived from an EMBL/GenBank/DDBJ whole genome shotgun (WGS) entry which is preliminary data.</text>
</comment>
<reference evidence="4 5" key="1">
    <citation type="submission" date="2017-05" db="EMBL/GenBank/DDBJ databases">
        <title>The Genome Sequence of Tsuchiyaea wingfieldii DSM 27421.</title>
        <authorList>
            <person name="Cuomo C."/>
            <person name="Passer A."/>
            <person name="Billmyre B."/>
            <person name="Heitman J."/>
        </authorList>
    </citation>
    <scope>NUCLEOTIDE SEQUENCE [LARGE SCALE GENOMIC DNA]</scope>
    <source>
        <strain evidence="4 5">DSM 27421</strain>
    </source>
</reference>
<evidence type="ECO:0008006" key="6">
    <source>
        <dbReference type="Google" id="ProtNLM"/>
    </source>
</evidence>
<feature type="region of interest" description="Disordered" evidence="3">
    <location>
        <begin position="638"/>
        <end position="771"/>
    </location>
</feature>
<dbReference type="PANTHER" id="PTHR12634">
    <property type="entry name" value="SIT4 YEAST -ASSOCIATING PROTEIN-RELATED"/>
    <property type="match status" value="1"/>
</dbReference>
<feature type="compositionally biased region" description="Low complexity" evidence="3">
    <location>
        <begin position="1192"/>
        <end position="1236"/>
    </location>
</feature>
<evidence type="ECO:0000256" key="2">
    <source>
        <dbReference type="ARBA" id="ARBA00023306"/>
    </source>
</evidence>
<feature type="compositionally biased region" description="Polar residues" evidence="3">
    <location>
        <begin position="1171"/>
        <end position="1183"/>
    </location>
</feature>
<organism evidence="4 5">
    <name type="scientific">Cryptococcus floricola</name>
    <dbReference type="NCBI Taxonomy" id="2591691"/>
    <lineage>
        <taxon>Eukaryota</taxon>
        <taxon>Fungi</taxon>
        <taxon>Dikarya</taxon>
        <taxon>Basidiomycota</taxon>
        <taxon>Agaricomycotina</taxon>
        <taxon>Tremellomycetes</taxon>
        <taxon>Tremellales</taxon>
        <taxon>Cryptococcaceae</taxon>
        <taxon>Cryptococcus</taxon>
    </lineage>
</organism>
<feature type="region of interest" description="Disordered" evidence="3">
    <location>
        <begin position="105"/>
        <end position="162"/>
    </location>
</feature>
<feature type="compositionally biased region" description="Acidic residues" evidence="3">
    <location>
        <begin position="1154"/>
        <end position="1163"/>
    </location>
</feature>
<dbReference type="GO" id="GO:0019903">
    <property type="term" value="F:protein phosphatase binding"/>
    <property type="evidence" value="ECO:0007669"/>
    <property type="project" value="InterPro"/>
</dbReference>
<dbReference type="GO" id="GO:0019888">
    <property type="term" value="F:protein phosphatase regulator activity"/>
    <property type="evidence" value="ECO:0007669"/>
    <property type="project" value="TreeGrafter"/>
</dbReference>
<dbReference type="GO" id="GO:0005829">
    <property type="term" value="C:cytosol"/>
    <property type="evidence" value="ECO:0007669"/>
    <property type="project" value="TreeGrafter"/>
</dbReference>
<feature type="compositionally biased region" description="Low complexity" evidence="3">
    <location>
        <begin position="1273"/>
        <end position="1296"/>
    </location>
</feature>
<dbReference type="PANTHER" id="PTHR12634:SF8">
    <property type="entry name" value="FIERY MOUNTAIN, ISOFORM D"/>
    <property type="match status" value="1"/>
</dbReference>
<feature type="compositionally biased region" description="Basic and acidic residues" evidence="3">
    <location>
        <begin position="700"/>
        <end position="712"/>
    </location>
</feature>
<name>A0A5D3AQH3_9TREE</name>
<feature type="compositionally biased region" description="Acidic residues" evidence="3">
    <location>
        <begin position="1003"/>
        <end position="1013"/>
    </location>
</feature>
<evidence type="ECO:0000256" key="3">
    <source>
        <dbReference type="SAM" id="MobiDB-lite"/>
    </source>
</evidence>
<proteinExistence type="inferred from homology"/>
<feature type="compositionally biased region" description="Low complexity" evidence="3">
    <location>
        <begin position="716"/>
        <end position="728"/>
    </location>
</feature>
<feature type="compositionally biased region" description="Basic and acidic residues" evidence="3">
    <location>
        <begin position="1087"/>
        <end position="1098"/>
    </location>
</feature>
<accession>A0A5D3AQH3</accession>
<feature type="compositionally biased region" description="Acidic residues" evidence="3">
    <location>
        <begin position="928"/>
        <end position="939"/>
    </location>
</feature>
<evidence type="ECO:0000313" key="4">
    <source>
        <dbReference type="EMBL" id="TYJ52310.1"/>
    </source>
</evidence>
<keyword evidence="5" id="KW-1185">Reference proteome</keyword>
<sequence length="1370" mass="148873">MLWRFNLASTSTLDSLLTREVPPTLEELMDEPDVLTECKGQNNRLVTFLSREDSAKSLLQWVVAGLDELDQAAADADDEIIAQAITSPDLYPAYKVPTPLVIPGAGPGSPPLEPAKLGEVNGNKGRKEGELEEEEDHGELDVPGLGQGLRRKSEADDDISRSKYPTTATEILTCQEIWSIADTIIRNADTLLTPFWDAVVPPIDSSTPTTNEDGFASMSSSAIFARQEAGERDRARNEFWSEKDEERDRRREIIRGLWMRVNAALLVKRGPEMVRFIQTLPNIVERLLARISSPAVQSLLITLISREEGNSAVTIDWLADEKLVPRLLNILSPEYPSSQHTIVSDLIKQVITLCAPSPFNPLGGNAELQAGQGQAGGRDNRLIRELVSEESVDKMIGYVLDDIELSDAQWKGKNGEDTKAAACDPFIVHPLPSIASATSSLVEISSILIEIIRRNNSDFSEPHLFHTLRNRLISVRMQEVSEERESEVVGEGEKPEATEDEQEEKERKHMEDAMVDMSSKMGIVHLGHLLDVISERFAKLQALVLQPRSQERAASVSNPKPFTLERFRIIELYAELLHSSNMSILNRLPGTGPIYNGEGILSGGLEGLEALGEAIVENDNDGAADTSRGEDDLVTQARELPVSDSTGGSLTGSDDVESEDEDVLEAVNDDTAPSPSPGSSSLFETPLTFDSQPPPPTVEVSERLRDMMETESQRPSSSAVSEVASTTSRMAEANSTVAPSIASDPPEPRDETPHVSTKPLPSNTPLAPGDKLKEQYLINRVMPSIVDLFFDYPENDFMHHVVYDIFQQVLNGKLGQGLNRDLIVQLMGEGRLVERVLDAQRVNDELVKRPRGARLPYMGHLMLIAEEIVKFFARCPSDLFALIEDTFVHTEWEAFVNTSLREAKAKDERPLAGGKPEPPPGQNKDDSASEEDDDDEPEEGSGGMRFGEPLTRTQAKDNFTPRGEFDAYADHDENGDGEDDEETMDRYWKNSGLGLARRGVADSSDEDDDDDADWLQPPGGNSWSASGDDDDFGAWETGEVAHPGTGDDFDNDAWGNFASGPAGDSAENPFGDDFGDDNFAPSVVRAEPQRHQDGDRGEPLTPLDWAEQFDRAFREGGGDDTPPGSSPKQTAQDQGGSPEKDVAKEVVPIVMPSLDDDEGDDDVSLAMSKSMEMSVSAGTNSWTFAGDDAGVDLPPADSPIIPDIPKSPVSPARRRSSSIASSSSDSSTASTAATATPGGGPAPIPIPKRRGSKSHSRTASLSRSFGHRPHPGHPVTSPSSSPSSSHSSLSSPTSPSRVQRWGEAFSPPDPALIAAATQDSPLGPGVSSDTKITKDGLLEREVDGKHVRVPQDEIVEAIERNADEQETESL</sequence>
<gene>
    <name evidence="4" type="ORF">B9479_007096</name>
</gene>
<feature type="compositionally biased region" description="Basic residues" evidence="3">
    <location>
        <begin position="1247"/>
        <end position="1256"/>
    </location>
</feature>
<feature type="compositionally biased region" description="Acidic residues" evidence="3">
    <location>
        <begin position="654"/>
        <end position="668"/>
    </location>
</feature>
<comment type="similarity">
    <text evidence="1">Belongs to the SAPS family.</text>
</comment>
<feature type="compositionally biased region" description="Polar residues" evidence="3">
    <location>
        <begin position="671"/>
        <end position="691"/>
    </location>
</feature>
<evidence type="ECO:0000313" key="5">
    <source>
        <dbReference type="Proteomes" id="UP000322245"/>
    </source>
</evidence>
<keyword evidence="2" id="KW-0131">Cell cycle</keyword>
<protein>
    <recommendedName>
        <fullName evidence="6">SIT4 phosphatase-associated protein</fullName>
    </recommendedName>
</protein>
<dbReference type="EMBL" id="NIDF01000142">
    <property type="protein sequence ID" value="TYJ52310.1"/>
    <property type="molecule type" value="Genomic_DNA"/>
</dbReference>